<feature type="region of interest" description="Disordered" evidence="1">
    <location>
        <begin position="939"/>
        <end position="966"/>
    </location>
</feature>
<evidence type="ECO:0000313" key="4">
    <source>
        <dbReference type="Proteomes" id="UP000723463"/>
    </source>
</evidence>
<feature type="compositionally biased region" description="Acidic residues" evidence="1">
    <location>
        <begin position="285"/>
        <end position="301"/>
    </location>
</feature>
<sequence>MTFSGLPSLRDPKHSLKNSNSGSSQQQQCETAVLGTADHPTINVAPPSTTTTSAVEVVRPVVTGSSSGAAMISVAVANVPTETTPIPTSLIESSFQGLIQSSFGHVLNSLPPQGMVASQGSMSNPSMVDLHQQQAQSSSPVSMLLPPMAASPTPIVTMKKATPQSLSPAHSAAYRKRLNVNQVCDWCRYRKIRCDRESPCNSCQHSKRECIRTPPSALLAIQLQTPTEDQEPIVSSPASSSGRTKRARAANKDGRSRRASKSYRGSSISSHHSSSYTSLSSDNNGSDEEGEDEDEDEDEDEQKSTSGSRVGESSVSPVVGSLTLTGLGFSSLGLGLGSLGSNLGLDARRGSDFHMASPTSFDSSMAAFQESAMPQQMSLQDQEHLERMQRIEMLLSNVIPGAAEFITSGSQGSLHVQQQHHQNLMQQQRQASVVKKKDLSLLTQNLDLHEQQSQHDRILSPQDRLAKMTLSSPAINTAMSMPWSNSPSGLSSLCEKSESTEPSQSSSSSSSLPLMSSSDYIERMKKIEMLLGTIQDVPLAKALISQSEGQTLSSGSSRSNSVDVADNTMLSKKVSKRNLKKQGRGDGKKSNYNSDGTIIKRPHVAAGFAGQKPPPKLPQAIAEAAQKKQATRKKRVTAAAAAKAAAAAAAVAASASADTTATRSETNNVSSPPMPMGGSSLSTVQGADGVKMDSRMMTISTMASLEIPSTFDNESSSTSSFAHQQQQQQQQQQQHQQRMLSIQQHQQHQHQMQMAQHRNSISFQSQSQLFNPYQQQQLPMSGASSMNINIADSTSSYGSLIVPASSSTSSSPSSSPSISRATIVGQDNGMGVSEQQHPQPPQQQHISFPQTQLSGDFEMGFDMHQGMSSGSVLQATNDTHIHPFGHSDQQQQQHQRQSIQTDQDGFADFGLNMDESLEGLMKKSMGSFGHLMESFSNDSSSLLEHHHHQLHQQQQQQQVLAPSTPTASVDQFSYFQNLQQTPTPQQQQQFLHNQHQQQQQGQQQGQQQQQGHMGFQEMSRTMWISNHSGGAASFSVPTNPEFPWSSPPPHPQTPSQALLQQQGTMQSINISANDSPQEELELELGLENHHVVQQQQQQLSAHVLFQQQHQEQQRRHIEQQQKQQQQKQQHRASIQHQHQQTFYIPQMQDDEDEDEDDEDESNGGLPDHV</sequence>
<dbReference type="PROSITE" id="PS50048">
    <property type="entry name" value="ZN2_CY6_FUNGAL_2"/>
    <property type="match status" value="1"/>
</dbReference>
<dbReference type="AlphaFoldDB" id="A0A9P6F464"/>
<evidence type="ECO:0000313" key="3">
    <source>
        <dbReference type="EMBL" id="KAF9541352.1"/>
    </source>
</evidence>
<dbReference type="SMART" id="SM00066">
    <property type="entry name" value="GAL4"/>
    <property type="match status" value="1"/>
</dbReference>
<feature type="region of interest" description="Disordered" evidence="1">
    <location>
        <begin position="828"/>
        <end position="847"/>
    </location>
</feature>
<feature type="region of interest" description="Disordered" evidence="1">
    <location>
        <begin position="802"/>
        <end position="821"/>
    </location>
</feature>
<dbReference type="PROSITE" id="PS00463">
    <property type="entry name" value="ZN2_CY6_FUNGAL_1"/>
    <property type="match status" value="1"/>
</dbReference>
<evidence type="ECO:0000256" key="1">
    <source>
        <dbReference type="SAM" id="MobiDB-lite"/>
    </source>
</evidence>
<feature type="region of interest" description="Disordered" evidence="1">
    <location>
        <begin position="1106"/>
        <end position="1169"/>
    </location>
</feature>
<feature type="region of interest" description="Disordered" evidence="1">
    <location>
        <begin position="980"/>
        <end position="1014"/>
    </location>
</feature>
<feature type="compositionally biased region" description="Low complexity" evidence="1">
    <location>
        <begin position="548"/>
        <end position="561"/>
    </location>
</feature>
<dbReference type="GO" id="GO:0008270">
    <property type="term" value="F:zinc ion binding"/>
    <property type="evidence" value="ECO:0007669"/>
    <property type="project" value="InterPro"/>
</dbReference>
<dbReference type="GO" id="GO:0000981">
    <property type="term" value="F:DNA-binding transcription factor activity, RNA polymerase II-specific"/>
    <property type="evidence" value="ECO:0007669"/>
    <property type="project" value="InterPro"/>
</dbReference>
<feature type="compositionally biased region" description="Low complexity" evidence="1">
    <location>
        <begin position="980"/>
        <end position="1010"/>
    </location>
</feature>
<feature type="region of interest" description="Disordered" evidence="1">
    <location>
        <begin position="877"/>
        <end position="901"/>
    </location>
</feature>
<dbReference type="EMBL" id="JAAAXW010000169">
    <property type="protein sequence ID" value="KAF9541352.1"/>
    <property type="molecule type" value="Genomic_DNA"/>
</dbReference>
<feature type="region of interest" description="Disordered" evidence="1">
    <location>
        <begin position="224"/>
        <end position="316"/>
    </location>
</feature>
<name>A0A9P6F464_9FUNG</name>
<proteinExistence type="predicted"/>
<feature type="compositionally biased region" description="Basic residues" evidence="1">
    <location>
        <begin position="573"/>
        <end position="582"/>
    </location>
</feature>
<dbReference type="InterPro" id="IPR001138">
    <property type="entry name" value="Zn2Cys6_DnaBD"/>
</dbReference>
<gene>
    <name evidence="3" type="ORF">EC957_003130</name>
</gene>
<comment type="caution">
    <text evidence="3">The sequence shown here is derived from an EMBL/GenBank/DDBJ whole genome shotgun (WGS) entry which is preliminary data.</text>
</comment>
<keyword evidence="4" id="KW-1185">Reference proteome</keyword>
<feature type="compositionally biased region" description="Acidic residues" evidence="1">
    <location>
        <begin position="1148"/>
        <end position="1161"/>
    </location>
</feature>
<feature type="compositionally biased region" description="Low complexity" evidence="1">
    <location>
        <begin position="18"/>
        <end position="28"/>
    </location>
</feature>
<feature type="compositionally biased region" description="Low complexity" evidence="1">
    <location>
        <begin position="715"/>
        <end position="757"/>
    </location>
</feature>
<feature type="compositionally biased region" description="Low complexity" evidence="1">
    <location>
        <begin position="805"/>
        <end position="819"/>
    </location>
</feature>
<dbReference type="SUPFAM" id="SSF57701">
    <property type="entry name" value="Zn2/Cys6 DNA-binding domain"/>
    <property type="match status" value="1"/>
</dbReference>
<feature type="region of interest" description="Disordered" evidence="1">
    <location>
        <begin position="709"/>
        <end position="759"/>
    </location>
</feature>
<accession>A0A9P6F464</accession>
<dbReference type="Gene3D" id="4.10.240.10">
    <property type="entry name" value="Zn(2)-C6 fungal-type DNA-binding domain"/>
    <property type="match status" value="1"/>
</dbReference>
<feature type="domain" description="Zn(2)-C6 fungal-type" evidence="2">
    <location>
        <begin position="183"/>
        <end position="212"/>
    </location>
</feature>
<feature type="region of interest" description="Disordered" evidence="1">
    <location>
        <begin position="548"/>
        <end position="597"/>
    </location>
</feature>
<evidence type="ECO:0000259" key="2">
    <source>
        <dbReference type="PROSITE" id="PS50048"/>
    </source>
</evidence>
<feature type="compositionally biased region" description="Low complexity" evidence="1">
    <location>
        <begin position="1120"/>
        <end position="1137"/>
    </location>
</feature>
<feature type="compositionally biased region" description="Polar residues" evidence="1">
    <location>
        <begin position="477"/>
        <end position="491"/>
    </location>
</feature>
<reference evidence="3" key="1">
    <citation type="journal article" date="2020" name="Fungal Divers.">
        <title>Resolving the Mortierellaceae phylogeny through synthesis of multi-gene phylogenetics and phylogenomics.</title>
        <authorList>
            <person name="Vandepol N."/>
            <person name="Liber J."/>
            <person name="Desiro A."/>
            <person name="Na H."/>
            <person name="Kennedy M."/>
            <person name="Barry K."/>
            <person name="Grigoriev I.V."/>
            <person name="Miller A.N."/>
            <person name="O'Donnell K."/>
            <person name="Stajich J.E."/>
            <person name="Bonito G."/>
        </authorList>
    </citation>
    <scope>NUCLEOTIDE SEQUENCE</scope>
    <source>
        <strain evidence="3">NRRL 2591</strain>
    </source>
</reference>
<feature type="compositionally biased region" description="Low complexity" evidence="1">
    <location>
        <begin position="500"/>
        <end position="515"/>
    </location>
</feature>
<dbReference type="InterPro" id="IPR036864">
    <property type="entry name" value="Zn2-C6_fun-type_DNA-bd_sf"/>
</dbReference>
<feature type="compositionally biased region" description="Low complexity" evidence="1">
    <location>
        <begin position="262"/>
        <end position="284"/>
    </location>
</feature>
<feature type="region of interest" description="Disordered" evidence="1">
    <location>
        <begin position="1027"/>
        <end position="1056"/>
    </location>
</feature>
<feature type="region of interest" description="Disordered" evidence="1">
    <location>
        <begin position="1"/>
        <end position="31"/>
    </location>
</feature>
<dbReference type="CDD" id="cd00067">
    <property type="entry name" value="GAL4"/>
    <property type="match status" value="1"/>
</dbReference>
<dbReference type="Proteomes" id="UP000723463">
    <property type="component" value="Unassembled WGS sequence"/>
</dbReference>
<feature type="compositionally biased region" description="Low complexity" evidence="1">
    <location>
        <begin position="888"/>
        <end position="901"/>
    </location>
</feature>
<organism evidence="3 4">
    <name type="scientific">Mortierella hygrophila</name>
    <dbReference type="NCBI Taxonomy" id="979708"/>
    <lineage>
        <taxon>Eukaryota</taxon>
        <taxon>Fungi</taxon>
        <taxon>Fungi incertae sedis</taxon>
        <taxon>Mucoromycota</taxon>
        <taxon>Mortierellomycotina</taxon>
        <taxon>Mortierellomycetes</taxon>
        <taxon>Mortierellales</taxon>
        <taxon>Mortierellaceae</taxon>
        <taxon>Mortierella</taxon>
    </lineage>
</organism>
<dbReference type="Pfam" id="PF00172">
    <property type="entry name" value="Zn_clus"/>
    <property type="match status" value="1"/>
</dbReference>
<protein>
    <recommendedName>
        <fullName evidence="2">Zn(2)-C6 fungal-type domain-containing protein</fullName>
    </recommendedName>
</protein>
<feature type="compositionally biased region" description="Low complexity" evidence="1">
    <location>
        <begin position="304"/>
        <end position="316"/>
    </location>
</feature>
<feature type="region of interest" description="Disordered" evidence="1">
    <location>
        <begin position="477"/>
        <end position="515"/>
    </location>
</feature>
<feature type="region of interest" description="Disordered" evidence="1">
    <location>
        <begin position="654"/>
        <end position="686"/>
    </location>
</feature>